<reference evidence="1 2" key="1">
    <citation type="journal article" date="2018" name="Arch. Virol.">
        <title>Genomic characterization and phylogenetic analysis of the novel Pseudomonas phage PPSC2.</title>
        <authorList>
            <person name="Wu X."/>
            <person name="Wu Y."/>
            <person name="Tang Y."/>
            <person name="Gan B."/>
        </authorList>
    </citation>
    <scope>NUCLEOTIDE SEQUENCE [LARGE SCALE GENOMIC DNA]</scope>
</reference>
<dbReference type="Proteomes" id="UP000244827">
    <property type="component" value="Segment"/>
</dbReference>
<dbReference type="InterPro" id="IPR037053">
    <property type="entry name" value="Phage_tail_collar_dom_sf"/>
</dbReference>
<dbReference type="SUPFAM" id="SSF88874">
    <property type="entry name" value="Receptor-binding domain of short tail fibre protein gp12"/>
    <property type="match status" value="1"/>
</dbReference>
<evidence type="ECO:0008006" key="3">
    <source>
        <dbReference type="Google" id="ProtNLM"/>
    </source>
</evidence>
<accession>A0A2R2YB20</accession>
<gene>
    <name evidence="1" type="ORF">PPSC2_26</name>
</gene>
<sequence>MADISKIDMTDIWATSGDIVAPDSAKIQAGWGVEVVPRQWWNWFENRQDNNIAYILQKGFPEWDATTQYIINKSYVQRNGIVYRATETTTGVDPTGLVSWVRAFGDYSASSNALGGLTPAANNIPYFTSGTAAGQFPSTAYGRGVSNLANIAAALTYFGAQASNSNLTALSALTASANQLPYFNGGTTMTTTTLTSFGRSLIDDIDAASARATLEVDSASTTADNLAAGLATKQPLNSSLTILATLTPAANKLPYFTGAGAVTTTDLTPFGRSLIDDADASAARTTLGVLSSAETATNLQAGLDTKQPLASNLTAWANLTPVANTLFYWTSGTGVASTSLTSFARTLLGQADALSVRTTIGADNATNLTSGTIPLARIPTALTGVNAETATRLATPRTIQGVAFDGTANISLPVVPRDSATGAATMPAGATSARPASPVVGMMRYNSDNQTFEGYQGGQWATVGGAGLPVGALVPWNVSEASIPFGWLPRSGGLYNRADYPDLWTLIQSLVVSDADWISTPANRGKYSNGDGTTTFRMPDDNGKYDSNGFGAVTLRGHGKNSAGSVGLHQQDQLQNITGSMLSSSAALINISDATGALAANTTSVGARPSPVSAAGYVWTFDASRVARAGTETRMTNTTVIWCTVAAGKVNNIGNIDINVMSTTVNTHTTQIAALQTSKPTGSSAQLSTAWVNFDGTNGTIRGGYNVSSVTRTGVGSYRIFFTVPMTDVNYVPMFSANALASTNQSNQCYPVALQLTYVDVVNRVGDTLVDRAYCFLNVFGGR</sequence>
<dbReference type="Gene3D" id="3.90.1340.10">
    <property type="entry name" value="Phage tail collar domain"/>
    <property type="match status" value="1"/>
</dbReference>
<organism evidence="1 2">
    <name type="scientific">Pseudomonas phage PPSC2</name>
    <dbReference type="NCBI Taxonomy" id="2041350"/>
    <lineage>
        <taxon>Viruses</taxon>
        <taxon>Duplodnaviria</taxon>
        <taxon>Heunggongvirae</taxon>
        <taxon>Uroviricota</taxon>
        <taxon>Caudoviricetes</taxon>
        <taxon>Vandenendeviridae</taxon>
        <taxon>Gorskivirinae</taxon>
        <taxon>Shenlongvirus</taxon>
        <taxon>Shenlongvirus PPSC2</taxon>
    </lineage>
</organism>
<evidence type="ECO:0000313" key="2">
    <source>
        <dbReference type="Proteomes" id="UP000244827"/>
    </source>
</evidence>
<dbReference type="EMBL" id="MF893340">
    <property type="protein sequence ID" value="ATN92789.1"/>
    <property type="molecule type" value="Genomic_DNA"/>
</dbReference>
<name>A0A2R2YB20_9CAUD</name>
<protein>
    <recommendedName>
        <fullName evidence="3">Tail fiber protein</fullName>
    </recommendedName>
</protein>
<proteinExistence type="predicted"/>
<evidence type="ECO:0000313" key="1">
    <source>
        <dbReference type="EMBL" id="ATN92789.1"/>
    </source>
</evidence>
<keyword evidence="2" id="KW-1185">Reference proteome</keyword>